<evidence type="ECO:0000313" key="1">
    <source>
        <dbReference type="EMBL" id="SFI89938.1"/>
    </source>
</evidence>
<dbReference type="InterPro" id="IPR001451">
    <property type="entry name" value="Hexapep"/>
</dbReference>
<dbReference type="Pfam" id="PF00132">
    <property type="entry name" value="Hexapep"/>
    <property type="match status" value="1"/>
</dbReference>
<evidence type="ECO:0000313" key="2">
    <source>
        <dbReference type="Proteomes" id="UP000242560"/>
    </source>
</evidence>
<dbReference type="Gene3D" id="2.160.10.10">
    <property type="entry name" value="Hexapeptide repeat proteins"/>
    <property type="match status" value="1"/>
</dbReference>
<keyword evidence="2" id="KW-1185">Reference proteome</keyword>
<dbReference type="AlphaFoldDB" id="A0A1I3LYX0"/>
<dbReference type="EMBL" id="FORQ01000002">
    <property type="protein sequence ID" value="SFI89938.1"/>
    <property type="molecule type" value="Genomic_DNA"/>
</dbReference>
<proteinExistence type="predicted"/>
<organism evidence="1 2">
    <name type="scientific">Kaistella treverensis</name>
    <dbReference type="NCBI Taxonomy" id="631455"/>
    <lineage>
        <taxon>Bacteria</taxon>
        <taxon>Pseudomonadati</taxon>
        <taxon>Bacteroidota</taxon>
        <taxon>Flavobacteriia</taxon>
        <taxon>Flavobacteriales</taxon>
        <taxon>Weeksellaceae</taxon>
        <taxon>Chryseobacterium group</taxon>
        <taxon>Kaistella</taxon>
    </lineage>
</organism>
<dbReference type="PANTHER" id="PTHR23416">
    <property type="entry name" value="SIALIC ACID SYNTHASE-RELATED"/>
    <property type="match status" value="1"/>
</dbReference>
<keyword evidence="1" id="KW-0808">Transferase</keyword>
<dbReference type="Proteomes" id="UP000242560">
    <property type="component" value="Unassembled WGS sequence"/>
</dbReference>
<reference evidence="2" key="1">
    <citation type="submission" date="2016-10" db="EMBL/GenBank/DDBJ databases">
        <authorList>
            <person name="Varghese N."/>
            <person name="Submissions S."/>
        </authorList>
    </citation>
    <scope>NUCLEOTIDE SEQUENCE [LARGE SCALE GENOMIC DNA]</scope>
    <source>
        <strain evidence="2">DSM 22251</strain>
    </source>
</reference>
<gene>
    <name evidence="1" type="ORF">SAMN05421638_1425</name>
</gene>
<dbReference type="InterPro" id="IPR011004">
    <property type="entry name" value="Trimer_LpxA-like_sf"/>
</dbReference>
<name>A0A1I3LYX0_9FLAO</name>
<sequence length="196" mass="21760">MNFFERIFFKVLRKTSHNIIFHRNTAFQRHKSAKILVKGLLEINKKWSYAERFSSIFVLREDAELHVAGHFQLLSGSRIYVNKGAVLSLGSGYINTDLSLSCSERIDIGYDVAISERVIIRDSDNHQILDGKHQPTQPVKIGNHVWIGANVTILKGVTIGDGCVIAAGALVNKDIPPNSLAGGVPAKVLKSNIEWK</sequence>
<dbReference type="SUPFAM" id="SSF51161">
    <property type="entry name" value="Trimeric LpxA-like enzymes"/>
    <property type="match status" value="1"/>
</dbReference>
<dbReference type="GO" id="GO:0016740">
    <property type="term" value="F:transferase activity"/>
    <property type="evidence" value="ECO:0007669"/>
    <property type="project" value="UniProtKB-KW"/>
</dbReference>
<dbReference type="InterPro" id="IPR051159">
    <property type="entry name" value="Hexapeptide_acetyltransf"/>
</dbReference>
<dbReference type="CDD" id="cd04647">
    <property type="entry name" value="LbH_MAT_like"/>
    <property type="match status" value="1"/>
</dbReference>
<protein>
    <submittedName>
        <fullName evidence="1">Transferase hexapeptide (Six repeat-containing protein)</fullName>
    </submittedName>
</protein>
<accession>A0A1I3LYX0</accession>
<dbReference type="RefSeq" id="WP_089819715.1">
    <property type="nucleotide sequence ID" value="NZ_FORQ01000002.1"/>
</dbReference>